<comment type="caution">
    <text evidence="2">The sequence shown here is derived from an EMBL/GenBank/DDBJ whole genome shotgun (WGS) entry which is preliminary data.</text>
</comment>
<reference evidence="2 3" key="1">
    <citation type="submission" date="2020-01" db="EMBL/GenBank/DDBJ databases">
        <authorList>
            <person name="Chen S."/>
        </authorList>
    </citation>
    <scope>NUCLEOTIDE SEQUENCE [LARGE SCALE GENOMIC DNA]</scope>
    <source>
        <strain evidence="2 3">GS-10</strain>
    </source>
</reference>
<gene>
    <name evidence="2" type="ORF">GR167_14865</name>
</gene>
<dbReference type="AlphaFoldDB" id="A0A6L8LKK8"/>
<name>A0A6L8LKK8_9RHOB</name>
<keyword evidence="3" id="KW-1185">Reference proteome</keyword>
<dbReference type="Pfam" id="PF13682">
    <property type="entry name" value="CZB"/>
    <property type="match status" value="1"/>
</dbReference>
<dbReference type="EMBL" id="WWEN01000006">
    <property type="protein sequence ID" value="MYM56597.1"/>
    <property type="molecule type" value="Genomic_DNA"/>
</dbReference>
<organism evidence="2 3">
    <name type="scientific">Thalassovita mangrovi</name>
    <dbReference type="NCBI Taxonomy" id="2692236"/>
    <lineage>
        <taxon>Bacteria</taxon>
        <taxon>Pseudomonadati</taxon>
        <taxon>Pseudomonadota</taxon>
        <taxon>Alphaproteobacteria</taxon>
        <taxon>Rhodobacterales</taxon>
        <taxon>Roseobacteraceae</taxon>
        <taxon>Thalassovita</taxon>
    </lineage>
</organism>
<dbReference type="InterPro" id="IPR025991">
    <property type="entry name" value="Chemoreceptor_zinc-bind_dom"/>
</dbReference>
<evidence type="ECO:0000259" key="1">
    <source>
        <dbReference type="Pfam" id="PF13682"/>
    </source>
</evidence>
<protein>
    <recommendedName>
        <fullName evidence="1">Chemoreceptor zinc-binding domain-containing protein</fullName>
    </recommendedName>
</protein>
<evidence type="ECO:0000313" key="2">
    <source>
        <dbReference type="EMBL" id="MYM56597.1"/>
    </source>
</evidence>
<proteinExistence type="predicted"/>
<dbReference type="Gene3D" id="1.20.120.30">
    <property type="entry name" value="Aspartate receptor, ligand-binding domain"/>
    <property type="match status" value="1"/>
</dbReference>
<sequence>MQTMTAITLRGELDDALFAHIDWKYGLREAAVYRDTGLPVEEIESCDCCKFGHWMQSLPGFLRVTPEAREVDRLHREFHACAGKIARRISNCEFDAAISDLSGRQYNALSAKLTKAVARWKLAVS</sequence>
<dbReference type="Proteomes" id="UP000479043">
    <property type="component" value="Unassembled WGS sequence"/>
</dbReference>
<feature type="domain" description="Chemoreceptor zinc-binding" evidence="1">
    <location>
        <begin position="20"/>
        <end position="85"/>
    </location>
</feature>
<accession>A0A6L8LKK8</accession>
<evidence type="ECO:0000313" key="3">
    <source>
        <dbReference type="Proteomes" id="UP000479043"/>
    </source>
</evidence>